<sequence length="72" mass="8436">MIPANIDYDFNAFLDKEIDSSIQILQESQTEYSLLINDELHKLIHWAREHSPRNRSALASKLRSFADYTLIK</sequence>
<evidence type="ECO:0000313" key="2">
    <source>
        <dbReference type="Proteomes" id="UP000254802"/>
    </source>
</evidence>
<reference evidence="1 2" key="1">
    <citation type="submission" date="2018-06" db="EMBL/GenBank/DDBJ databases">
        <authorList>
            <consortium name="Pathogen Informatics"/>
            <person name="Doyle S."/>
        </authorList>
    </citation>
    <scope>NUCLEOTIDE SEQUENCE [LARGE SCALE GENOMIC DNA]</scope>
    <source>
        <strain evidence="1 2">NCTC10638</strain>
    </source>
</reference>
<gene>
    <name evidence="1" type="ORF">NCTC10638_00756</name>
</gene>
<organism evidence="1 2">
    <name type="scientific">Mannheimia haemolytica</name>
    <name type="common">Pasteurella haemolytica</name>
    <dbReference type="NCBI Taxonomy" id="75985"/>
    <lineage>
        <taxon>Bacteria</taxon>
        <taxon>Pseudomonadati</taxon>
        <taxon>Pseudomonadota</taxon>
        <taxon>Gammaproteobacteria</taxon>
        <taxon>Pasteurellales</taxon>
        <taxon>Pasteurellaceae</taxon>
        <taxon>Mannheimia</taxon>
    </lineage>
</organism>
<dbReference type="AlphaFoldDB" id="A0A378N0Y5"/>
<dbReference type="Proteomes" id="UP000254802">
    <property type="component" value="Unassembled WGS sequence"/>
</dbReference>
<accession>A0A378N0Y5</accession>
<evidence type="ECO:0000313" key="1">
    <source>
        <dbReference type="EMBL" id="STY59578.1"/>
    </source>
</evidence>
<protein>
    <submittedName>
        <fullName evidence="1">Uncharacterized protein</fullName>
    </submittedName>
</protein>
<dbReference type="EMBL" id="UGPN01000002">
    <property type="protein sequence ID" value="STY59578.1"/>
    <property type="molecule type" value="Genomic_DNA"/>
</dbReference>
<proteinExistence type="predicted"/>
<name>A0A378N0Y5_MANHA</name>